<keyword evidence="1" id="KW-1133">Transmembrane helix</keyword>
<feature type="transmembrane region" description="Helical" evidence="1">
    <location>
        <begin position="6"/>
        <end position="23"/>
    </location>
</feature>
<reference evidence="2 3" key="1">
    <citation type="submission" date="2018-06" db="EMBL/GenBank/DDBJ databases">
        <authorList>
            <consortium name="Pathogen Informatics"/>
            <person name="Doyle S."/>
        </authorList>
    </citation>
    <scope>NUCLEOTIDE SEQUENCE [LARGE SCALE GENOMIC DNA]</scope>
    <source>
        <strain evidence="2 3">NCTC10295</strain>
    </source>
</reference>
<dbReference type="GO" id="GO:0016020">
    <property type="term" value="C:membrane"/>
    <property type="evidence" value="ECO:0007669"/>
    <property type="project" value="InterPro"/>
</dbReference>
<name>A0A378UJ76_BERDE</name>
<organism evidence="2 3">
    <name type="scientific">Bergeriella denitrificans</name>
    <name type="common">Neisseria denitrificans</name>
    <dbReference type="NCBI Taxonomy" id="494"/>
    <lineage>
        <taxon>Bacteria</taxon>
        <taxon>Pseudomonadati</taxon>
        <taxon>Pseudomonadota</taxon>
        <taxon>Betaproteobacteria</taxon>
        <taxon>Neisseriales</taxon>
        <taxon>Neisseriaceae</taxon>
        <taxon>Bergeriella</taxon>
    </lineage>
</organism>
<dbReference type="InterPro" id="IPR003425">
    <property type="entry name" value="CCB3/YggT"/>
</dbReference>
<proteinExistence type="predicted"/>
<feature type="transmembrane region" description="Helical" evidence="1">
    <location>
        <begin position="61"/>
        <end position="85"/>
    </location>
</feature>
<evidence type="ECO:0000313" key="3">
    <source>
        <dbReference type="Proteomes" id="UP000254651"/>
    </source>
</evidence>
<dbReference type="Pfam" id="PF02325">
    <property type="entry name" value="CCB3_YggT"/>
    <property type="match status" value="1"/>
</dbReference>
<gene>
    <name evidence="2" type="ORF">NCTC10295_01998</name>
</gene>
<keyword evidence="1" id="KW-0812">Transmembrane</keyword>
<keyword evidence="3" id="KW-1185">Reference proteome</keyword>
<dbReference type="Proteomes" id="UP000254651">
    <property type="component" value="Unassembled WGS sequence"/>
</dbReference>
<evidence type="ECO:0000313" key="2">
    <source>
        <dbReference type="EMBL" id="STZ77190.1"/>
    </source>
</evidence>
<accession>A0A378UJ76</accession>
<sequence>MRGDLLILLSDGLAILCLARFLLQWAGLDSRHPLAAFCRQITGWLVAPLARLLPAGGNKEWACILAVFLLYYAVFTVMALLALPGGFGTKIIAANLILAALGLLKSAAYVLLIGLVMRTVSSFSNPYSPLAAALQRIFGPMLRPFTFLRAGRMDFSAALPALVLWLWLAYFLPRLTVGLNLWLLR</sequence>
<keyword evidence="1" id="KW-0472">Membrane</keyword>
<dbReference type="AlphaFoldDB" id="A0A378UJ76"/>
<protein>
    <submittedName>
        <fullName evidence="2">YGGT family</fullName>
    </submittedName>
</protein>
<evidence type="ECO:0000256" key="1">
    <source>
        <dbReference type="SAM" id="Phobius"/>
    </source>
</evidence>
<dbReference type="RefSeq" id="WP_066080519.1">
    <property type="nucleotide sequence ID" value="NZ_CP181246.1"/>
</dbReference>
<dbReference type="EMBL" id="UGQS01000002">
    <property type="protein sequence ID" value="STZ77190.1"/>
    <property type="molecule type" value="Genomic_DNA"/>
</dbReference>
<feature type="transmembrane region" description="Helical" evidence="1">
    <location>
        <begin position="91"/>
        <end position="116"/>
    </location>
</feature>